<evidence type="ECO:0000313" key="1">
    <source>
        <dbReference type="EMBL" id="KZP33117.1"/>
    </source>
</evidence>
<sequence>MQLLRPHLRILHLAFQQECILHPARRHRLPHLVPEPRAHSLLLDGFLPYELSAGDEVVAAAGGDDARWWGRFGCIVHWLARIGARGTREGMEGLVGADLRRWYGLGHREFRRQGICLRARWRESLRFCIMVSDDFVSGLDG</sequence>
<reference evidence="1 2" key="1">
    <citation type="journal article" date="2016" name="Mol. Biol. Evol.">
        <title>Comparative Genomics of Early-Diverging Mushroom-Forming Fungi Provides Insights into the Origins of Lignocellulose Decay Capabilities.</title>
        <authorList>
            <person name="Nagy L.G."/>
            <person name="Riley R."/>
            <person name="Tritt A."/>
            <person name="Adam C."/>
            <person name="Daum C."/>
            <person name="Floudas D."/>
            <person name="Sun H."/>
            <person name="Yadav J.S."/>
            <person name="Pangilinan J."/>
            <person name="Larsson K.H."/>
            <person name="Matsuura K."/>
            <person name="Barry K."/>
            <person name="Labutti K."/>
            <person name="Kuo R."/>
            <person name="Ohm R.A."/>
            <person name="Bhattacharya S.S."/>
            <person name="Shirouzu T."/>
            <person name="Yoshinaga Y."/>
            <person name="Martin F.M."/>
            <person name="Grigoriev I.V."/>
            <person name="Hibbett D.S."/>
        </authorList>
    </citation>
    <scope>NUCLEOTIDE SEQUENCE [LARGE SCALE GENOMIC DNA]</scope>
    <source>
        <strain evidence="1 2">CBS 109695</strain>
    </source>
</reference>
<dbReference type="Proteomes" id="UP000076532">
    <property type="component" value="Unassembled WGS sequence"/>
</dbReference>
<name>A0A166VVY3_9AGAM</name>
<organism evidence="1 2">
    <name type="scientific">Athelia psychrophila</name>
    <dbReference type="NCBI Taxonomy" id="1759441"/>
    <lineage>
        <taxon>Eukaryota</taxon>
        <taxon>Fungi</taxon>
        <taxon>Dikarya</taxon>
        <taxon>Basidiomycota</taxon>
        <taxon>Agaricomycotina</taxon>
        <taxon>Agaricomycetes</taxon>
        <taxon>Agaricomycetidae</taxon>
        <taxon>Atheliales</taxon>
        <taxon>Atheliaceae</taxon>
        <taxon>Athelia</taxon>
    </lineage>
</organism>
<keyword evidence="2" id="KW-1185">Reference proteome</keyword>
<dbReference type="AlphaFoldDB" id="A0A166VVY3"/>
<accession>A0A166VVY3</accession>
<protein>
    <submittedName>
        <fullName evidence="1">Uncharacterized protein</fullName>
    </submittedName>
</protein>
<gene>
    <name evidence="1" type="ORF">FIBSPDRAFT_373006</name>
</gene>
<evidence type="ECO:0000313" key="2">
    <source>
        <dbReference type="Proteomes" id="UP000076532"/>
    </source>
</evidence>
<dbReference type="EMBL" id="KV417483">
    <property type="protein sequence ID" value="KZP33117.1"/>
    <property type="molecule type" value="Genomic_DNA"/>
</dbReference>
<proteinExistence type="predicted"/>